<dbReference type="Pfam" id="PF00235">
    <property type="entry name" value="Profilin"/>
    <property type="match status" value="1"/>
</dbReference>
<evidence type="ECO:0008006" key="8">
    <source>
        <dbReference type="Google" id="ProtNLM"/>
    </source>
</evidence>
<dbReference type="GO" id="GO:0005938">
    <property type="term" value="C:cell cortex"/>
    <property type="evidence" value="ECO:0007669"/>
    <property type="project" value="TreeGrafter"/>
</dbReference>
<dbReference type="InterPro" id="IPR036140">
    <property type="entry name" value="PFN_sf"/>
</dbReference>
<keyword evidence="5" id="KW-0206">Cytoskeleton</keyword>
<dbReference type="AlphaFoldDB" id="A0A1J4JC65"/>
<gene>
    <name evidence="6" type="ORF">TRFO_02223</name>
</gene>
<dbReference type="GeneID" id="94825257"/>
<dbReference type="EMBL" id="MLAK01001259">
    <property type="protein sequence ID" value="OHS95243.1"/>
    <property type="molecule type" value="Genomic_DNA"/>
</dbReference>
<evidence type="ECO:0000313" key="6">
    <source>
        <dbReference type="EMBL" id="OHS95243.1"/>
    </source>
</evidence>
<evidence type="ECO:0000256" key="2">
    <source>
        <dbReference type="ARBA" id="ARBA00010058"/>
    </source>
</evidence>
<keyword evidence="3" id="KW-0963">Cytoplasm</keyword>
<evidence type="ECO:0000256" key="5">
    <source>
        <dbReference type="ARBA" id="ARBA00023212"/>
    </source>
</evidence>
<dbReference type="SUPFAM" id="SSF55770">
    <property type="entry name" value="Profilin (actin-binding protein)"/>
    <property type="match status" value="1"/>
</dbReference>
<dbReference type="PANTHER" id="PTHR11604:SF0">
    <property type="entry name" value="PROFILIN"/>
    <property type="match status" value="1"/>
</dbReference>
<dbReference type="GO" id="GO:0003785">
    <property type="term" value="F:actin monomer binding"/>
    <property type="evidence" value="ECO:0007669"/>
    <property type="project" value="TreeGrafter"/>
</dbReference>
<evidence type="ECO:0000256" key="3">
    <source>
        <dbReference type="ARBA" id="ARBA00022490"/>
    </source>
</evidence>
<accession>A0A1J4JC65</accession>
<evidence type="ECO:0000256" key="1">
    <source>
        <dbReference type="ARBA" id="ARBA00004245"/>
    </source>
</evidence>
<comment type="similarity">
    <text evidence="2">Belongs to the profilin family.</text>
</comment>
<dbReference type="PANTHER" id="PTHR11604">
    <property type="entry name" value="PROFILIN"/>
    <property type="match status" value="1"/>
</dbReference>
<comment type="caution">
    <text evidence="6">The sequence shown here is derived from an EMBL/GenBank/DDBJ whole genome shotgun (WGS) entry which is preliminary data.</text>
</comment>
<keyword evidence="7" id="KW-1185">Reference proteome</keyword>
<evidence type="ECO:0000256" key="4">
    <source>
        <dbReference type="ARBA" id="ARBA00023203"/>
    </source>
</evidence>
<comment type="subcellular location">
    <subcellularLocation>
        <location evidence="1">Cytoplasm</location>
        <location evidence="1">Cytoskeleton</location>
    </subcellularLocation>
</comment>
<organism evidence="6 7">
    <name type="scientific">Tritrichomonas foetus</name>
    <dbReference type="NCBI Taxonomy" id="1144522"/>
    <lineage>
        <taxon>Eukaryota</taxon>
        <taxon>Metamonada</taxon>
        <taxon>Parabasalia</taxon>
        <taxon>Tritrichomonadida</taxon>
        <taxon>Tritrichomonadidae</taxon>
        <taxon>Tritrichomonas</taxon>
    </lineage>
</organism>
<proteinExistence type="inferred from homology"/>
<reference evidence="6" key="1">
    <citation type="submission" date="2016-10" db="EMBL/GenBank/DDBJ databases">
        <authorList>
            <person name="Benchimol M."/>
            <person name="Almeida L.G."/>
            <person name="Vasconcelos A.T."/>
            <person name="Perreira-Neves A."/>
            <person name="Rosa I.A."/>
            <person name="Tasca T."/>
            <person name="Bogo M.R."/>
            <person name="de Souza W."/>
        </authorList>
    </citation>
    <scope>NUCLEOTIDE SEQUENCE [LARGE SCALE GENOMIC DNA]</scope>
    <source>
        <strain evidence="6">K</strain>
    </source>
</reference>
<protein>
    <recommendedName>
        <fullName evidence="8">Profilin</fullName>
    </recommendedName>
</protein>
<keyword evidence="4" id="KW-0009">Actin-binding</keyword>
<dbReference type="VEuPathDB" id="TrichDB:TRFO_02223"/>
<dbReference type="InterPro" id="IPR005455">
    <property type="entry name" value="PFN_euk"/>
</dbReference>
<sequence>MCDSRSITFFNTLTILKLKKLLLFIINNKIMELEYLTDRLIGKMVGGAITSLDGYIWSATPGFYDYEDDLPQMGLESCFEKNSYAKTYGIYFRNSLYLLTSCTENMIIAQNYEQSFVFSKCKRCIVLGYVDDQYPLDECVKAITELADMLRESNLEEYF</sequence>
<dbReference type="RefSeq" id="XP_068348380.1">
    <property type="nucleotide sequence ID" value="XM_068490553.1"/>
</dbReference>
<dbReference type="OrthoDB" id="421374at2759"/>
<name>A0A1J4JC65_9EUKA</name>
<dbReference type="GO" id="GO:0005856">
    <property type="term" value="C:cytoskeleton"/>
    <property type="evidence" value="ECO:0007669"/>
    <property type="project" value="UniProtKB-SubCell"/>
</dbReference>
<dbReference type="InterPro" id="IPR048278">
    <property type="entry name" value="PFN"/>
</dbReference>
<dbReference type="Gene3D" id="3.30.450.30">
    <property type="entry name" value="Dynein light chain 2a, cytoplasmic"/>
    <property type="match status" value="1"/>
</dbReference>
<evidence type="ECO:0000313" key="7">
    <source>
        <dbReference type="Proteomes" id="UP000179807"/>
    </source>
</evidence>
<dbReference type="Proteomes" id="UP000179807">
    <property type="component" value="Unassembled WGS sequence"/>
</dbReference>